<gene>
    <name evidence="7" type="ORF">SAMN05216302_101181</name>
</gene>
<dbReference type="Pfam" id="PF03852">
    <property type="entry name" value="Vsr"/>
    <property type="match status" value="1"/>
</dbReference>
<evidence type="ECO:0000256" key="6">
    <source>
        <dbReference type="ARBA" id="ARBA00029466"/>
    </source>
</evidence>
<dbReference type="NCBIfam" id="TIGR00632">
    <property type="entry name" value="vsr"/>
    <property type="match status" value="1"/>
</dbReference>
<keyword evidence="2 7" id="KW-0255">Endonuclease</keyword>
<evidence type="ECO:0000256" key="3">
    <source>
        <dbReference type="ARBA" id="ARBA00022763"/>
    </source>
</evidence>
<dbReference type="InterPro" id="IPR004603">
    <property type="entry name" value="DNA_mismatch_endonuc_vsr"/>
</dbReference>
<keyword evidence="5" id="KW-0234">DNA repair</keyword>
<keyword evidence="3" id="KW-0227">DNA damage</keyword>
<keyword evidence="8" id="KW-1185">Reference proteome</keyword>
<keyword evidence="1" id="KW-0540">Nuclease</keyword>
<reference evidence="8" key="1">
    <citation type="submission" date="2016-10" db="EMBL/GenBank/DDBJ databases">
        <authorList>
            <person name="Varghese N."/>
            <person name="Submissions S."/>
        </authorList>
    </citation>
    <scope>NUCLEOTIDE SEQUENCE [LARGE SCALE GENOMIC DNA]</scope>
    <source>
        <strain evidence="8">Nm69</strain>
    </source>
</reference>
<dbReference type="Gene3D" id="3.40.960.10">
    <property type="entry name" value="VSR Endonuclease"/>
    <property type="match status" value="1"/>
</dbReference>
<comment type="similarity">
    <text evidence="6">Belongs to the Vsr family.</text>
</comment>
<evidence type="ECO:0000256" key="5">
    <source>
        <dbReference type="ARBA" id="ARBA00023204"/>
    </source>
</evidence>
<dbReference type="SUPFAM" id="SSF52980">
    <property type="entry name" value="Restriction endonuclease-like"/>
    <property type="match status" value="1"/>
</dbReference>
<accession>A0A1I4B9R8</accession>
<proteinExistence type="inferred from homology"/>
<evidence type="ECO:0000313" key="7">
    <source>
        <dbReference type="EMBL" id="SFK64897.1"/>
    </source>
</evidence>
<dbReference type="GO" id="GO:0016787">
    <property type="term" value="F:hydrolase activity"/>
    <property type="evidence" value="ECO:0007669"/>
    <property type="project" value="UniProtKB-KW"/>
</dbReference>
<evidence type="ECO:0000256" key="2">
    <source>
        <dbReference type="ARBA" id="ARBA00022759"/>
    </source>
</evidence>
<keyword evidence="4" id="KW-0378">Hydrolase</keyword>
<dbReference type="STRING" id="52441.SAMN05216302_101181"/>
<dbReference type="GO" id="GO:0006298">
    <property type="term" value="P:mismatch repair"/>
    <property type="evidence" value="ECO:0007669"/>
    <property type="project" value="InterPro"/>
</dbReference>
<dbReference type="EMBL" id="FOSP01000011">
    <property type="protein sequence ID" value="SFK64897.1"/>
    <property type="molecule type" value="Genomic_DNA"/>
</dbReference>
<protein>
    <submittedName>
        <fullName evidence="7">T/G mismatch-specific endonuclease</fullName>
    </submittedName>
</protein>
<sequence length="124" mass="14815">MSLIKGKDTKPEIILRSMLHRSGFRFRLHDKKLPGKPDIVLPRYNTVIFINGCFWHRHENCKYAYTPKSRQDFWNKKFQATLLRDTKKEKQLKDAGWNVVTIWECEIKKQPDNVLDELTDKLIN</sequence>
<evidence type="ECO:0000256" key="4">
    <source>
        <dbReference type="ARBA" id="ARBA00022801"/>
    </source>
</evidence>
<dbReference type="GO" id="GO:0004519">
    <property type="term" value="F:endonuclease activity"/>
    <property type="evidence" value="ECO:0007669"/>
    <property type="project" value="UniProtKB-KW"/>
</dbReference>
<dbReference type="Proteomes" id="UP000199533">
    <property type="component" value="Unassembled WGS sequence"/>
</dbReference>
<name>A0A1I4B9R8_9PROT</name>
<organism evidence="7 8">
    <name type="scientific">Nitrosomonas aestuarii</name>
    <dbReference type="NCBI Taxonomy" id="52441"/>
    <lineage>
        <taxon>Bacteria</taxon>
        <taxon>Pseudomonadati</taxon>
        <taxon>Pseudomonadota</taxon>
        <taxon>Betaproteobacteria</taxon>
        <taxon>Nitrosomonadales</taxon>
        <taxon>Nitrosomonadaceae</taxon>
        <taxon>Nitrosomonas</taxon>
    </lineage>
</organism>
<dbReference type="PIRSF" id="PIRSF018267">
    <property type="entry name" value="VSR_endonuc"/>
    <property type="match status" value="1"/>
</dbReference>
<dbReference type="CDD" id="cd00221">
    <property type="entry name" value="Vsr"/>
    <property type="match status" value="1"/>
</dbReference>
<evidence type="ECO:0000313" key="8">
    <source>
        <dbReference type="Proteomes" id="UP000199533"/>
    </source>
</evidence>
<dbReference type="AlphaFoldDB" id="A0A1I4B9R8"/>
<evidence type="ECO:0000256" key="1">
    <source>
        <dbReference type="ARBA" id="ARBA00022722"/>
    </source>
</evidence>
<dbReference type="InterPro" id="IPR011335">
    <property type="entry name" value="Restrct_endonuc-II-like"/>
</dbReference>